<reference evidence="1 2" key="2">
    <citation type="journal article" date="2013" name="Genome Announc.">
        <title>Genome Sequence of Growth-Improving Paenibacillus mucilaginosus Strain KNP414.</title>
        <authorList>
            <person name="Lu J.J."/>
            <person name="Wang J.F."/>
            <person name="Hu X.F."/>
        </authorList>
    </citation>
    <scope>NUCLEOTIDE SEQUENCE [LARGE SCALE GENOMIC DNA]</scope>
    <source>
        <strain evidence="1 2">KNP414</strain>
    </source>
</reference>
<gene>
    <name evidence="1" type="ordered locus">KNP414_04407</name>
</gene>
<organism evidence="1 2">
    <name type="scientific">Paenibacillus mucilaginosus (strain KNP414)</name>
    <dbReference type="NCBI Taxonomy" id="1036673"/>
    <lineage>
        <taxon>Bacteria</taxon>
        <taxon>Bacillati</taxon>
        <taxon>Bacillota</taxon>
        <taxon>Bacilli</taxon>
        <taxon>Bacillales</taxon>
        <taxon>Paenibacillaceae</taxon>
        <taxon>Paenibacillus</taxon>
    </lineage>
</organism>
<evidence type="ECO:0000313" key="2">
    <source>
        <dbReference type="Proteomes" id="UP000006620"/>
    </source>
</evidence>
<protein>
    <submittedName>
        <fullName evidence="1">Uncharacterized protein</fullName>
    </submittedName>
</protein>
<dbReference type="EMBL" id="CP002869">
    <property type="protein sequence ID" value="AEI42939.1"/>
    <property type="molecule type" value="Genomic_DNA"/>
</dbReference>
<reference evidence="2" key="1">
    <citation type="submission" date="2011-06" db="EMBL/GenBank/DDBJ databases">
        <title>Complete genome sequence of Paenibacillus mucilaginosus KNP414.</title>
        <authorList>
            <person name="Wang J."/>
            <person name="Hu S."/>
            <person name="Hu X."/>
            <person name="Zhang B."/>
            <person name="Dong D."/>
            <person name="Zhang S."/>
            <person name="Zhao K."/>
            <person name="Wu D."/>
        </authorList>
    </citation>
    <scope>NUCLEOTIDE SEQUENCE [LARGE SCALE GENOMIC DNA]</scope>
    <source>
        <strain evidence="2">KNP414</strain>
    </source>
</reference>
<sequence length="40" mass="5195">MERLPELLRFVFLIRFVVWRNTFYEVRREVNYKHEHKNQT</sequence>
<name>F8F6I5_PAEMK</name>
<dbReference type="AlphaFoldDB" id="F8F6I5"/>
<evidence type="ECO:0000313" key="1">
    <source>
        <dbReference type="EMBL" id="AEI42939.1"/>
    </source>
</evidence>
<dbReference type="HOGENOM" id="CLU_3293486_0_0_9"/>
<dbReference type="KEGG" id="pms:KNP414_04407"/>
<accession>F8F6I5</accession>
<proteinExistence type="predicted"/>
<dbReference type="Proteomes" id="UP000006620">
    <property type="component" value="Chromosome"/>
</dbReference>